<dbReference type="RefSeq" id="WP_143035770.1">
    <property type="nucleotide sequence ID" value="NZ_FNCC01000001.1"/>
</dbReference>
<dbReference type="OrthoDB" id="3694159at2"/>
<proteinExistence type="predicted"/>
<gene>
    <name evidence="2" type="ORF">SAMN05216553_101162</name>
</gene>
<name>A0A1G7KAC8_9PSEU</name>
<evidence type="ECO:0000313" key="3">
    <source>
        <dbReference type="Proteomes" id="UP000199623"/>
    </source>
</evidence>
<dbReference type="Proteomes" id="UP000199623">
    <property type="component" value="Unassembled WGS sequence"/>
</dbReference>
<dbReference type="EMBL" id="FNCC01000001">
    <property type="protein sequence ID" value="SDF34000.1"/>
    <property type="molecule type" value="Genomic_DNA"/>
</dbReference>
<organism evidence="2 3">
    <name type="scientific">Lentzea fradiae</name>
    <dbReference type="NCBI Taxonomy" id="200378"/>
    <lineage>
        <taxon>Bacteria</taxon>
        <taxon>Bacillati</taxon>
        <taxon>Actinomycetota</taxon>
        <taxon>Actinomycetes</taxon>
        <taxon>Pseudonocardiales</taxon>
        <taxon>Pseudonocardiaceae</taxon>
        <taxon>Lentzea</taxon>
    </lineage>
</organism>
<keyword evidence="3" id="KW-1185">Reference proteome</keyword>
<feature type="signal peptide" evidence="1">
    <location>
        <begin position="1"/>
        <end position="27"/>
    </location>
</feature>
<evidence type="ECO:0000313" key="2">
    <source>
        <dbReference type="EMBL" id="SDF34000.1"/>
    </source>
</evidence>
<dbReference type="STRING" id="200378.SAMN05216553_101162"/>
<feature type="chain" id="PRO_5011472135" evidence="1">
    <location>
        <begin position="28"/>
        <end position="139"/>
    </location>
</feature>
<protein>
    <submittedName>
        <fullName evidence="2">Uncharacterized protein</fullName>
    </submittedName>
</protein>
<reference evidence="3" key="1">
    <citation type="submission" date="2016-10" db="EMBL/GenBank/DDBJ databases">
        <authorList>
            <person name="Varghese N."/>
            <person name="Submissions S."/>
        </authorList>
    </citation>
    <scope>NUCLEOTIDE SEQUENCE [LARGE SCALE GENOMIC DNA]</scope>
    <source>
        <strain evidence="3">CGMCC 4.3506</strain>
    </source>
</reference>
<accession>A0A1G7KAC8</accession>
<dbReference type="AlphaFoldDB" id="A0A1G7KAC8"/>
<keyword evidence="1" id="KW-0732">Signal</keyword>
<evidence type="ECO:0000256" key="1">
    <source>
        <dbReference type="SAM" id="SignalP"/>
    </source>
</evidence>
<sequence length="139" mass="14831">MAIRSTGVGGILAVALFSMLLTSPLTAATTPPHTGYRPAVTRMAYETGDLAAVVHSPRTLVGVRQVVFSFRGNDAYAEELARQGYVVVLPSDRLVADAHRDLWRALARGEGPLAQRFGGFAGHVTLAEVRSPEPHQPIG</sequence>